<organism evidence="2">
    <name type="scientific">marine metagenome</name>
    <dbReference type="NCBI Taxonomy" id="408172"/>
    <lineage>
        <taxon>unclassified sequences</taxon>
        <taxon>metagenomes</taxon>
        <taxon>ecological metagenomes</taxon>
    </lineage>
</organism>
<proteinExistence type="predicted"/>
<evidence type="ECO:0000313" key="2">
    <source>
        <dbReference type="EMBL" id="SVA74576.1"/>
    </source>
</evidence>
<dbReference type="AlphaFoldDB" id="A0A381YBW8"/>
<name>A0A381YBW8_9ZZZZ</name>
<dbReference type="Pfam" id="PF01370">
    <property type="entry name" value="Epimerase"/>
    <property type="match status" value="1"/>
</dbReference>
<sequence length="290" mass="31414">VRVLVTGGRGFLGRRLMPLLAEHEVMSLVRGVAVDDEQPGIRTVVGDITRDGGWQEAIEDFAPEWCIHLAWDGLPDYSLARCRANLDANVALLQTLVRANVGRMIVAGSCWEYGRAADAVREEDSPIDCGVFAATKNAVRNMLEGVSREAGFDYRWARIFFAYGPGQRSASLIPHLHASFARGTVPALREPNAVQDFVHVDDVARGLVMLAQCQAPSGIFNLGSGRPTSVGEIANRVARHYGQSPPFVCVDPGPGLWADISRTNSATGWRPEIGIADGIEMTLHALDGKI</sequence>
<dbReference type="EMBL" id="UINC01017872">
    <property type="protein sequence ID" value="SVA74576.1"/>
    <property type="molecule type" value="Genomic_DNA"/>
</dbReference>
<accession>A0A381YBW8</accession>
<dbReference type="SUPFAM" id="SSF51735">
    <property type="entry name" value="NAD(P)-binding Rossmann-fold domains"/>
    <property type="match status" value="1"/>
</dbReference>
<reference evidence="2" key="1">
    <citation type="submission" date="2018-05" db="EMBL/GenBank/DDBJ databases">
        <authorList>
            <person name="Lanie J.A."/>
            <person name="Ng W.-L."/>
            <person name="Kazmierczak K.M."/>
            <person name="Andrzejewski T.M."/>
            <person name="Davidsen T.M."/>
            <person name="Wayne K.J."/>
            <person name="Tettelin H."/>
            <person name="Glass J.I."/>
            <person name="Rusch D."/>
            <person name="Podicherti R."/>
            <person name="Tsui H.-C.T."/>
            <person name="Winkler M.E."/>
        </authorList>
    </citation>
    <scope>NUCLEOTIDE SEQUENCE</scope>
</reference>
<dbReference type="PANTHER" id="PTHR43245:SF23">
    <property type="entry name" value="NAD(P)-BINDING DOMAIN-CONTAINING PROTEIN"/>
    <property type="match status" value="1"/>
</dbReference>
<feature type="domain" description="NAD-dependent epimerase/dehydratase" evidence="1">
    <location>
        <begin position="3"/>
        <end position="223"/>
    </location>
</feature>
<dbReference type="InterPro" id="IPR036291">
    <property type="entry name" value="NAD(P)-bd_dom_sf"/>
</dbReference>
<feature type="non-terminal residue" evidence="2">
    <location>
        <position position="1"/>
    </location>
</feature>
<evidence type="ECO:0000259" key="1">
    <source>
        <dbReference type="Pfam" id="PF01370"/>
    </source>
</evidence>
<dbReference type="Gene3D" id="3.40.50.720">
    <property type="entry name" value="NAD(P)-binding Rossmann-like Domain"/>
    <property type="match status" value="1"/>
</dbReference>
<dbReference type="InterPro" id="IPR001509">
    <property type="entry name" value="Epimerase_deHydtase"/>
</dbReference>
<protein>
    <recommendedName>
        <fullName evidence="1">NAD-dependent epimerase/dehydratase domain-containing protein</fullName>
    </recommendedName>
</protein>
<gene>
    <name evidence="2" type="ORF">METZ01_LOCUS127430</name>
</gene>
<dbReference type="InterPro" id="IPR050177">
    <property type="entry name" value="Lipid_A_modif_metabolic_enz"/>
</dbReference>
<dbReference type="PANTHER" id="PTHR43245">
    <property type="entry name" value="BIFUNCTIONAL POLYMYXIN RESISTANCE PROTEIN ARNA"/>
    <property type="match status" value="1"/>
</dbReference>